<dbReference type="InterPro" id="IPR042089">
    <property type="entry name" value="Peptidase_M13_dom_2"/>
</dbReference>
<dbReference type="GO" id="GO:0005886">
    <property type="term" value="C:plasma membrane"/>
    <property type="evidence" value="ECO:0007669"/>
    <property type="project" value="TreeGrafter"/>
</dbReference>
<dbReference type="InterPro" id="IPR024079">
    <property type="entry name" value="MetalloPept_cat_dom_sf"/>
</dbReference>
<dbReference type="OrthoDB" id="6475849at2759"/>
<dbReference type="InterPro" id="IPR008753">
    <property type="entry name" value="Peptidase_M13_N"/>
</dbReference>
<evidence type="ECO:0000313" key="2">
    <source>
        <dbReference type="EMBL" id="KAG0247657.1"/>
    </source>
</evidence>
<dbReference type="Gene3D" id="3.40.390.10">
    <property type="entry name" value="Collagenase (Catalytic Domain)"/>
    <property type="match status" value="1"/>
</dbReference>
<feature type="non-terminal residue" evidence="2">
    <location>
        <position position="375"/>
    </location>
</feature>
<dbReference type="CDD" id="cd08662">
    <property type="entry name" value="M13"/>
    <property type="match status" value="1"/>
</dbReference>
<reference evidence="2" key="1">
    <citation type="journal article" date="2020" name="Fungal Divers.">
        <title>Resolving the Mortierellaceae phylogeny through synthesis of multi-gene phylogenetics and phylogenomics.</title>
        <authorList>
            <person name="Vandepol N."/>
            <person name="Liber J."/>
            <person name="Desiro A."/>
            <person name="Na H."/>
            <person name="Kennedy M."/>
            <person name="Barry K."/>
            <person name="Grigoriev I.V."/>
            <person name="Miller A.N."/>
            <person name="O'Donnell K."/>
            <person name="Stajich J.E."/>
            <person name="Bonito G."/>
        </authorList>
    </citation>
    <scope>NUCLEOTIDE SEQUENCE</scope>
    <source>
        <strain evidence="2">BC1065</strain>
    </source>
</reference>
<dbReference type="InterPro" id="IPR000718">
    <property type="entry name" value="Peptidase_M13"/>
</dbReference>
<dbReference type="Gene3D" id="1.10.1380.10">
    <property type="entry name" value="Neutral endopeptidase , domain2"/>
    <property type="match status" value="1"/>
</dbReference>
<dbReference type="PANTHER" id="PTHR11733:SF167">
    <property type="entry name" value="FI17812P1-RELATED"/>
    <property type="match status" value="1"/>
</dbReference>
<dbReference type="SUPFAM" id="SSF55486">
    <property type="entry name" value="Metalloproteases ('zincins'), catalytic domain"/>
    <property type="match status" value="1"/>
</dbReference>
<keyword evidence="3" id="KW-1185">Reference proteome</keyword>
<dbReference type="PROSITE" id="PS51885">
    <property type="entry name" value="NEPRILYSIN"/>
    <property type="match status" value="1"/>
</dbReference>
<protein>
    <recommendedName>
        <fullName evidence="1">Peptidase M13 N-terminal domain-containing protein</fullName>
    </recommendedName>
</protein>
<dbReference type="GO" id="GO:0004222">
    <property type="term" value="F:metalloendopeptidase activity"/>
    <property type="evidence" value="ECO:0007669"/>
    <property type="project" value="InterPro"/>
</dbReference>
<feature type="domain" description="Peptidase M13 N-terminal" evidence="1">
    <location>
        <begin position="2"/>
        <end position="280"/>
    </location>
</feature>
<gene>
    <name evidence="2" type="ORF">DFQ27_001757</name>
</gene>
<dbReference type="PANTHER" id="PTHR11733">
    <property type="entry name" value="ZINC METALLOPROTEASE FAMILY M13 NEPRILYSIN-RELATED"/>
    <property type="match status" value="1"/>
</dbReference>
<dbReference type="Proteomes" id="UP000807716">
    <property type="component" value="Unassembled WGS sequence"/>
</dbReference>
<sequence>MFTLSVGEDALAPDAHTVAVDEASQSFPMVEMYQDVSTFKLLLRTVQQMFFLVLGPHGVTNATAEQLAQDVIAFEERLANISTPRVDLSSIPKRWNPRTVEQLELLNGAVDWRGLLNKTLGTSNNGSHPYASATGSNRTLVVTSPTYQEKLGRLLNQTKATTLQTYFAWTTMKARHSSLAQPFRAPMDVLLASLMGTDPSRVPDRWKTCLEKTNSDLGQLLGHFYVAQHFTAEDKTAVLEIIDALKQTYLTDLPATTWLDNQTRASAITKLQAMTSLVGYSMAGPNVGDSAALEAYYEGMVIQEDDFYGTATGASIHSNNKNWAKINMKTERNWMMVNPQLINGVYYPTRNQVLFPAASMQKPMYTRGSPEYLTY</sequence>
<organism evidence="2 3">
    <name type="scientific">Actinomortierella ambigua</name>
    <dbReference type="NCBI Taxonomy" id="1343610"/>
    <lineage>
        <taxon>Eukaryota</taxon>
        <taxon>Fungi</taxon>
        <taxon>Fungi incertae sedis</taxon>
        <taxon>Mucoromycota</taxon>
        <taxon>Mortierellomycotina</taxon>
        <taxon>Mortierellomycetes</taxon>
        <taxon>Mortierellales</taxon>
        <taxon>Mortierellaceae</taxon>
        <taxon>Actinomortierella</taxon>
    </lineage>
</organism>
<evidence type="ECO:0000313" key="3">
    <source>
        <dbReference type="Proteomes" id="UP000807716"/>
    </source>
</evidence>
<dbReference type="EMBL" id="JAAAJB010001607">
    <property type="protein sequence ID" value="KAG0247657.1"/>
    <property type="molecule type" value="Genomic_DNA"/>
</dbReference>
<accession>A0A9P6TUY9</accession>
<dbReference type="AlphaFoldDB" id="A0A9P6TUY9"/>
<evidence type="ECO:0000259" key="1">
    <source>
        <dbReference type="Pfam" id="PF05649"/>
    </source>
</evidence>
<dbReference type="Pfam" id="PF05649">
    <property type="entry name" value="Peptidase_M13_N"/>
    <property type="match status" value="1"/>
</dbReference>
<comment type="caution">
    <text evidence="2">The sequence shown here is derived from an EMBL/GenBank/DDBJ whole genome shotgun (WGS) entry which is preliminary data.</text>
</comment>
<name>A0A9P6TUY9_9FUNG</name>
<dbReference type="GO" id="GO:0016485">
    <property type="term" value="P:protein processing"/>
    <property type="evidence" value="ECO:0007669"/>
    <property type="project" value="TreeGrafter"/>
</dbReference>
<proteinExistence type="predicted"/>